<sequence length="284" mass="31155">MTLAAASSSQAQPRQGLRLQGITTMRLPWRLEGAAALQQAQQLPESWWRMHFNQGRHDGGWQALALRASAQAPSDIVPMDGELSGYADCEALQACPAIADLLRSLDLQWKSVRLMRLQPDSEIMEHSDAGLCAAEGDARLHIPLQTEEKVFFHLGGQRVPMRVGECWYTDVSLPHRVRNRSGKARIHLVADALVDERLAQAFAAGDQGEPASDDGDPWLAFNQFRERVFAQASLADALANCTDLASLSARSIALGQAQGLVFDASDVESAMKAGRRAWNAQWML</sequence>
<evidence type="ECO:0000259" key="1">
    <source>
        <dbReference type="Pfam" id="PF05118"/>
    </source>
</evidence>
<organism evidence="2 3">
    <name type="scientific">Comamonas piscis</name>
    <dbReference type="NCBI Taxonomy" id="1562974"/>
    <lineage>
        <taxon>Bacteria</taxon>
        <taxon>Pseudomonadati</taxon>
        <taxon>Pseudomonadota</taxon>
        <taxon>Betaproteobacteria</taxon>
        <taxon>Burkholderiales</taxon>
        <taxon>Comamonadaceae</taxon>
        <taxon>Comamonas</taxon>
    </lineage>
</organism>
<feature type="domain" description="Aspartyl/asparaginy/proline hydroxylase" evidence="1">
    <location>
        <begin position="45"/>
        <end position="192"/>
    </location>
</feature>
<evidence type="ECO:0000313" key="3">
    <source>
        <dbReference type="Proteomes" id="UP000515240"/>
    </source>
</evidence>
<dbReference type="SUPFAM" id="SSF51197">
    <property type="entry name" value="Clavaminate synthase-like"/>
    <property type="match status" value="1"/>
</dbReference>
<dbReference type="AlphaFoldDB" id="A0A7G5EC13"/>
<keyword evidence="3" id="KW-1185">Reference proteome</keyword>
<accession>A0A7G5EC13</accession>
<reference evidence="2 3" key="1">
    <citation type="journal article" date="2020" name="G3 (Bethesda)">
        <title>CeMbio - The Caenorhabditis elegans Microbiome Resource.</title>
        <authorList>
            <person name="Dirksen P."/>
            <person name="Assie A."/>
            <person name="Zimmermann J."/>
            <person name="Zhang F."/>
            <person name="Tietje A.M."/>
            <person name="Marsh S.A."/>
            <person name="Felix M.A."/>
            <person name="Shapira M."/>
            <person name="Kaleta C."/>
            <person name="Schulenburg H."/>
            <person name="Samuel B."/>
        </authorList>
    </citation>
    <scope>NUCLEOTIDE SEQUENCE [LARGE SCALE GENOMIC DNA]</scope>
    <source>
        <strain evidence="2 3">BIGb0172</strain>
    </source>
</reference>
<dbReference type="EMBL" id="CP058554">
    <property type="protein sequence ID" value="QMV71538.1"/>
    <property type="molecule type" value="Genomic_DNA"/>
</dbReference>
<dbReference type="Gene3D" id="2.60.120.330">
    <property type="entry name" value="B-lactam Antibiotic, Isopenicillin N Synthase, Chain"/>
    <property type="match status" value="1"/>
</dbReference>
<name>A0A7G5EC13_9BURK</name>
<protein>
    <submittedName>
        <fullName evidence="2">Aspartyl/asparaginyl beta-hydroxylase domain-containing protein</fullName>
    </submittedName>
</protein>
<dbReference type="InterPro" id="IPR027443">
    <property type="entry name" value="IPNS-like_sf"/>
</dbReference>
<proteinExistence type="predicted"/>
<dbReference type="RefSeq" id="WP_182325975.1">
    <property type="nucleotide sequence ID" value="NZ_CP058554.1"/>
</dbReference>
<gene>
    <name evidence="2" type="ORF">HS961_01075</name>
</gene>
<evidence type="ECO:0000313" key="2">
    <source>
        <dbReference type="EMBL" id="QMV71538.1"/>
    </source>
</evidence>
<dbReference type="KEGG" id="cpis:HS961_01075"/>
<dbReference type="Pfam" id="PF05118">
    <property type="entry name" value="Asp_Arg_Hydrox"/>
    <property type="match status" value="1"/>
</dbReference>
<dbReference type="InterPro" id="IPR007803">
    <property type="entry name" value="Asp/Arg/Pro-Hydrxlase"/>
</dbReference>
<dbReference type="Proteomes" id="UP000515240">
    <property type="component" value="Chromosome"/>
</dbReference>